<feature type="domain" description="Integrator complex subunit 5 C-terminal" evidence="1">
    <location>
        <begin position="1"/>
        <end position="163"/>
    </location>
</feature>
<reference evidence="2 3" key="1">
    <citation type="submission" date="2019-09" db="EMBL/GenBank/DDBJ databases">
        <title>Bird 10,000 Genomes (B10K) Project - Family phase.</title>
        <authorList>
            <person name="Zhang G."/>
        </authorList>
    </citation>
    <scope>NUCLEOTIDE SEQUENCE [LARGE SCALE GENOMIC DNA]</scope>
    <source>
        <strain evidence="2">B10K-MSB-42743</strain>
        <tissue evidence="2">Heart</tissue>
    </source>
</reference>
<feature type="non-terminal residue" evidence="2">
    <location>
        <position position="1"/>
    </location>
</feature>
<dbReference type="EMBL" id="VWPX01016628">
    <property type="protein sequence ID" value="NWI18925.1"/>
    <property type="molecule type" value="Genomic_DNA"/>
</dbReference>
<dbReference type="InterPro" id="IPR029444">
    <property type="entry name" value="INTS5_C"/>
</dbReference>
<evidence type="ECO:0000259" key="1">
    <source>
        <dbReference type="Pfam" id="PF14838"/>
    </source>
</evidence>
<feature type="non-terminal residue" evidence="2">
    <location>
        <position position="163"/>
    </location>
</feature>
<keyword evidence="3" id="KW-1185">Reference proteome</keyword>
<proteinExistence type="predicted"/>
<organism evidence="2 3">
    <name type="scientific">Crypturellus soui</name>
    <dbReference type="NCBI Taxonomy" id="458187"/>
    <lineage>
        <taxon>Eukaryota</taxon>
        <taxon>Metazoa</taxon>
        <taxon>Chordata</taxon>
        <taxon>Craniata</taxon>
        <taxon>Vertebrata</taxon>
        <taxon>Euteleostomi</taxon>
        <taxon>Archelosauria</taxon>
        <taxon>Archosauria</taxon>
        <taxon>Dinosauria</taxon>
        <taxon>Saurischia</taxon>
        <taxon>Theropoda</taxon>
        <taxon>Coelurosauria</taxon>
        <taxon>Aves</taxon>
        <taxon>Palaeognathae</taxon>
        <taxon>Tinamiformes</taxon>
        <taxon>Tinamidae</taxon>
        <taxon>Crypturellus</taxon>
    </lineage>
</organism>
<dbReference type="Pfam" id="PF14838">
    <property type="entry name" value="INTS5_C"/>
    <property type="match status" value="1"/>
</dbReference>
<dbReference type="GO" id="GO:0032039">
    <property type="term" value="C:integrator complex"/>
    <property type="evidence" value="ECO:0007669"/>
    <property type="project" value="InterPro"/>
</dbReference>
<dbReference type="InterPro" id="IPR040316">
    <property type="entry name" value="INTS5"/>
</dbReference>
<evidence type="ECO:0000313" key="3">
    <source>
        <dbReference type="Proteomes" id="UP000545332"/>
    </source>
</evidence>
<name>A0A7K4KRA8_9AVES</name>
<gene>
    <name evidence="2" type="primary">Ints5_1</name>
    <name evidence="2" type="ORF">CRYSOU_R15531</name>
</gene>
<dbReference type="PANTHER" id="PTHR31697:SF2">
    <property type="entry name" value="INTEGRATOR COMPLEX SUBUNIT 5"/>
    <property type="match status" value="1"/>
</dbReference>
<accession>A0A7K4KRA8</accession>
<comment type="caution">
    <text evidence="2">The sequence shown here is derived from an EMBL/GenBank/DDBJ whole genome shotgun (WGS) entry which is preliminary data.</text>
</comment>
<protein>
    <submittedName>
        <fullName evidence="2">INT5 protein</fullName>
    </submittedName>
</protein>
<dbReference type="OrthoDB" id="69088at2759"/>
<dbReference type="GO" id="GO:0034472">
    <property type="term" value="P:snRNA 3'-end processing"/>
    <property type="evidence" value="ECO:0007669"/>
    <property type="project" value="TreeGrafter"/>
</dbReference>
<sequence length="163" mass="17741">MPASVITPPGLAVHDGVRDACDRVIQLLLLHLQKLVYNRGSASLAEAPARAVPFLDALRGHVRELCVETLRLERKRFLWQHQLLALLAVYSAPACATDALFHLLTLARTQDELALATQLHAVLSACSADLLPATVRQCVCHIHAGALPEAHVAQLFRNLALLV</sequence>
<dbReference type="Proteomes" id="UP000545332">
    <property type="component" value="Unassembled WGS sequence"/>
</dbReference>
<dbReference type="AlphaFoldDB" id="A0A7K4KRA8"/>
<evidence type="ECO:0000313" key="2">
    <source>
        <dbReference type="EMBL" id="NWI18925.1"/>
    </source>
</evidence>
<dbReference type="PANTHER" id="PTHR31697">
    <property type="entry name" value="INTEGRATOR COMPLEX SUBUNIT 5"/>
    <property type="match status" value="1"/>
</dbReference>